<dbReference type="OrthoDB" id="63989at2759"/>
<dbReference type="EMBL" id="ML178819">
    <property type="protein sequence ID" value="TFL03892.1"/>
    <property type="molecule type" value="Genomic_DNA"/>
</dbReference>
<dbReference type="CDD" id="cd10422">
    <property type="entry name" value="RNase_Ire1"/>
    <property type="match status" value="1"/>
</dbReference>
<feature type="domain" description="KEN" evidence="22">
    <location>
        <begin position="1002"/>
        <end position="1134"/>
    </location>
</feature>
<evidence type="ECO:0000259" key="21">
    <source>
        <dbReference type="PROSITE" id="PS50011"/>
    </source>
</evidence>
<dbReference type="PROSITE" id="PS51392">
    <property type="entry name" value="KEN"/>
    <property type="match status" value="1"/>
</dbReference>
<comment type="catalytic activity">
    <reaction evidence="17">
        <text>L-threonyl-[protein] + ATP = O-phospho-L-threonyl-[protein] + ADP + H(+)</text>
        <dbReference type="Rhea" id="RHEA:46608"/>
        <dbReference type="Rhea" id="RHEA-COMP:11060"/>
        <dbReference type="Rhea" id="RHEA-COMP:11605"/>
        <dbReference type="ChEBI" id="CHEBI:15378"/>
        <dbReference type="ChEBI" id="CHEBI:30013"/>
        <dbReference type="ChEBI" id="CHEBI:30616"/>
        <dbReference type="ChEBI" id="CHEBI:61977"/>
        <dbReference type="ChEBI" id="CHEBI:456216"/>
        <dbReference type="EC" id="2.7.11.1"/>
    </reaction>
    <physiologicalReaction direction="left-to-right" evidence="17">
        <dbReference type="Rhea" id="RHEA:46609"/>
    </physiologicalReaction>
</comment>
<dbReference type="GO" id="GO:0070059">
    <property type="term" value="P:intrinsic apoptotic signaling pathway in response to endoplasmic reticulum stress"/>
    <property type="evidence" value="ECO:0007669"/>
    <property type="project" value="TreeGrafter"/>
</dbReference>
<feature type="chain" id="PRO_5022682550" description="non-specific serine/threonine protein kinase" evidence="20">
    <location>
        <begin position="23"/>
        <end position="1136"/>
    </location>
</feature>
<dbReference type="Gene3D" id="1.10.510.10">
    <property type="entry name" value="Transferase(Phosphotransferase) domain 1"/>
    <property type="match status" value="1"/>
</dbReference>
<evidence type="ECO:0000256" key="4">
    <source>
        <dbReference type="ARBA" id="ARBA00022527"/>
    </source>
</evidence>
<dbReference type="FunFam" id="3.30.200.20:FF:000077">
    <property type="entry name" value="Putative Serine/threonine-protein kinase/endoribonuclease IRE1"/>
    <property type="match status" value="1"/>
</dbReference>
<feature type="domain" description="Protein kinase" evidence="21">
    <location>
        <begin position="701"/>
        <end position="999"/>
    </location>
</feature>
<keyword evidence="5" id="KW-0808">Transferase</keyword>
<evidence type="ECO:0000256" key="13">
    <source>
        <dbReference type="ARBA" id="ARBA00022842"/>
    </source>
</evidence>
<feature type="compositionally biased region" description="Polar residues" evidence="19">
    <location>
        <begin position="587"/>
        <end position="597"/>
    </location>
</feature>
<dbReference type="GO" id="GO:0046872">
    <property type="term" value="F:metal ion binding"/>
    <property type="evidence" value="ECO:0007669"/>
    <property type="project" value="UniProtKB-KW"/>
</dbReference>
<feature type="compositionally biased region" description="Basic residues" evidence="19">
    <location>
        <begin position="643"/>
        <end position="658"/>
    </location>
</feature>
<dbReference type="InterPro" id="IPR018391">
    <property type="entry name" value="PQQ_b-propeller_rpt"/>
</dbReference>
<evidence type="ECO:0000256" key="7">
    <source>
        <dbReference type="ARBA" id="ARBA00022723"/>
    </source>
</evidence>
<dbReference type="InterPro" id="IPR010513">
    <property type="entry name" value="KEN_dom"/>
</dbReference>
<evidence type="ECO:0000313" key="23">
    <source>
        <dbReference type="EMBL" id="TFL03892.1"/>
    </source>
</evidence>
<dbReference type="InterPro" id="IPR045133">
    <property type="entry name" value="IRE1/2-like"/>
</dbReference>
<dbReference type="PROSITE" id="PS50011">
    <property type="entry name" value="PROTEIN_KINASE_DOM"/>
    <property type="match status" value="1"/>
</dbReference>
<feature type="compositionally biased region" description="Polar residues" evidence="19">
    <location>
        <begin position="612"/>
        <end position="625"/>
    </location>
</feature>
<dbReference type="GO" id="GO:0016787">
    <property type="term" value="F:hydrolase activity"/>
    <property type="evidence" value="ECO:0007669"/>
    <property type="project" value="UniProtKB-KW"/>
</dbReference>
<evidence type="ECO:0000256" key="19">
    <source>
        <dbReference type="SAM" id="MobiDB-lite"/>
    </source>
</evidence>
<dbReference type="InterPro" id="IPR008271">
    <property type="entry name" value="Ser/Thr_kinase_AS"/>
</dbReference>
<comment type="cofactor">
    <cofactor evidence="1">
        <name>Mg(2+)</name>
        <dbReference type="ChEBI" id="CHEBI:18420"/>
    </cofactor>
</comment>
<comment type="catalytic activity">
    <reaction evidence="18">
        <text>L-seryl-[protein] + ATP = O-phospho-L-seryl-[protein] + ADP + H(+)</text>
        <dbReference type="Rhea" id="RHEA:17989"/>
        <dbReference type="Rhea" id="RHEA-COMP:9863"/>
        <dbReference type="Rhea" id="RHEA-COMP:11604"/>
        <dbReference type="ChEBI" id="CHEBI:15378"/>
        <dbReference type="ChEBI" id="CHEBI:29999"/>
        <dbReference type="ChEBI" id="CHEBI:30616"/>
        <dbReference type="ChEBI" id="CHEBI:83421"/>
        <dbReference type="ChEBI" id="CHEBI:456216"/>
        <dbReference type="EC" id="2.7.11.1"/>
    </reaction>
    <physiologicalReaction direction="left-to-right" evidence="18">
        <dbReference type="Rhea" id="RHEA:17990"/>
    </physiologicalReaction>
</comment>
<keyword evidence="9" id="KW-0547">Nucleotide-binding</keyword>
<keyword evidence="16" id="KW-0325">Glycoprotein</keyword>
<dbReference type="GO" id="GO:0004521">
    <property type="term" value="F:RNA endonuclease activity"/>
    <property type="evidence" value="ECO:0007669"/>
    <property type="project" value="InterPro"/>
</dbReference>
<evidence type="ECO:0000256" key="6">
    <source>
        <dbReference type="ARBA" id="ARBA00022692"/>
    </source>
</evidence>
<dbReference type="PROSITE" id="PS00108">
    <property type="entry name" value="PROTEIN_KINASE_ST"/>
    <property type="match status" value="1"/>
</dbReference>
<dbReference type="InterPro" id="IPR000719">
    <property type="entry name" value="Prot_kinase_dom"/>
</dbReference>
<accession>A0A5C3QPX0</accession>
<evidence type="ECO:0000256" key="12">
    <source>
        <dbReference type="ARBA" id="ARBA00022840"/>
    </source>
</evidence>
<dbReference type="FunFam" id="1.10.510.10:FF:000572">
    <property type="entry name" value="Serine/threonine-protein kinase/endoribonuclease IRE1"/>
    <property type="match status" value="1"/>
</dbReference>
<dbReference type="GO" id="GO:0004674">
    <property type="term" value="F:protein serine/threonine kinase activity"/>
    <property type="evidence" value="ECO:0007669"/>
    <property type="project" value="UniProtKB-KW"/>
</dbReference>
<keyword evidence="6" id="KW-0812">Transmembrane</keyword>
<evidence type="ECO:0000256" key="5">
    <source>
        <dbReference type="ARBA" id="ARBA00022679"/>
    </source>
</evidence>
<evidence type="ECO:0000256" key="8">
    <source>
        <dbReference type="ARBA" id="ARBA00022729"/>
    </source>
</evidence>
<keyword evidence="10" id="KW-0418">Kinase</keyword>
<dbReference type="InterPro" id="IPR011009">
    <property type="entry name" value="Kinase-like_dom_sf"/>
</dbReference>
<dbReference type="SMART" id="SM00564">
    <property type="entry name" value="PQQ"/>
    <property type="match status" value="1"/>
</dbReference>
<dbReference type="SMART" id="SM00580">
    <property type="entry name" value="PUG"/>
    <property type="match status" value="1"/>
</dbReference>
<keyword evidence="12" id="KW-0067">ATP-binding</keyword>
<keyword evidence="14" id="KW-1133">Transmembrane helix</keyword>
<dbReference type="GO" id="GO:0051082">
    <property type="term" value="F:unfolded protein binding"/>
    <property type="evidence" value="ECO:0007669"/>
    <property type="project" value="TreeGrafter"/>
</dbReference>
<evidence type="ECO:0000256" key="20">
    <source>
        <dbReference type="SAM" id="SignalP"/>
    </source>
</evidence>
<dbReference type="GO" id="GO:0005524">
    <property type="term" value="F:ATP binding"/>
    <property type="evidence" value="ECO:0007669"/>
    <property type="project" value="UniProtKB-KW"/>
</dbReference>
<feature type="region of interest" description="Disordered" evidence="19">
    <location>
        <begin position="482"/>
        <end position="519"/>
    </location>
</feature>
<evidence type="ECO:0000256" key="9">
    <source>
        <dbReference type="ARBA" id="ARBA00022741"/>
    </source>
</evidence>
<dbReference type="SUPFAM" id="SSF56112">
    <property type="entry name" value="Protein kinase-like (PK-like)"/>
    <property type="match status" value="1"/>
</dbReference>
<proteinExistence type="predicted"/>
<gene>
    <name evidence="23" type="ORF">BDV98DRAFT_525565</name>
</gene>
<evidence type="ECO:0000256" key="16">
    <source>
        <dbReference type="ARBA" id="ARBA00023180"/>
    </source>
</evidence>
<dbReference type="Gene3D" id="1.20.1440.180">
    <property type="entry name" value="KEN domain"/>
    <property type="match status" value="1"/>
</dbReference>
<dbReference type="EC" id="2.7.11.1" evidence="3"/>
<evidence type="ECO:0000256" key="2">
    <source>
        <dbReference type="ARBA" id="ARBA00004167"/>
    </source>
</evidence>
<feature type="region of interest" description="Disordered" evidence="19">
    <location>
        <begin position="424"/>
        <end position="446"/>
    </location>
</feature>
<dbReference type="GO" id="GO:0036498">
    <property type="term" value="P:IRE1-mediated unfolded protein response"/>
    <property type="evidence" value="ECO:0007669"/>
    <property type="project" value="TreeGrafter"/>
</dbReference>
<evidence type="ECO:0000256" key="18">
    <source>
        <dbReference type="ARBA" id="ARBA00048977"/>
    </source>
</evidence>
<comment type="subcellular location">
    <subcellularLocation>
        <location evidence="2">Membrane</location>
        <topology evidence="2">Single-pass membrane protein</topology>
    </subcellularLocation>
</comment>
<dbReference type="GO" id="GO:0006397">
    <property type="term" value="P:mRNA processing"/>
    <property type="evidence" value="ECO:0007669"/>
    <property type="project" value="InterPro"/>
</dbReference>
<organism evidence="23 24">
    <name type="scientific">Pterulicium gracile</name>
    <dbReference type="NCBI Taxonomy" id="1884261"/>
    <lineage>
        <taxon>Eukaryota</taxon>
        <taxon>Fungi</taxon>
        <taxon>Dikarya</taxon>
        <taxon>Basidiomycota</taxon>
        <taxon>Agaricomycotina</taxon>
        <taxon>Agaricomycetes</taxon>
        <taxon>Agaricomycetidae</taxon>
        <taxon>Agaricales</taxon>
        <taxon>Pleurotineae</taxon>
        <taxon>Pterulaceae</taxon>
        <taxon>Pterulicium</taxon>
    </lineage>
</organism>
<evidence type="ECO:0000259" key="22">
    <source>
        <dbReference type="PROSITE" id="PS51392"/>
    </source>
</evidence>
<dbReference type="PANTHER" id="PTHR13954:SF6">
    <property type="entry name" value="NON-SPECIFIC SERINE_THREONINE PROTEIN KINASE"/>
    <property type="match status" value="1"/>
</dbReference>
<dbReference type="Pfam" id="PF00069">
    <property type="entry name" value="Pkinase"/>
    <property type="match status" value="1"/>
</dbReference>
<evidence type="ECO:0000256" key="11">
    <source>
        <dbReference type="ARBA" id="ARBA00022801"/>
    </source>
</evidence>
<keyword evidence="11" id="KW-0378">Hydrolase</keyword>
<evidence type="ECO:0000256" key="15">
    <source>
        <dbReference type="ARBA" id="ARBA00023136"/>
    </source>
</evidence>
<evidence type="ECO:0000256" key="1">
    <source>
        <dbReference type="ARBA" id="ARBA00001946"/>
    </source>
</evidence>
<keyword evidence="15" id="KW-0472">Membrane</keyword>
<dbReference type="Gene3D" id="3.30.200.20">
    <property type="entry name" value="Phosphorylase Kinase, domain 1"/>
    <property type="match status" value="1"/>
</dbReference>
<dbReference type="STRING" id="1884261.A0A5C3QPX0"/>
<keyword evidence="7" id="KW-0479">Metal-binding</keyword>
<dbReference type="Proteomes" id="UP000305067">
    <property type="component" value="Unassembled WGS sequence"/>
</dbReference>
<protein>
    <recommendedName>
        <fullName evidence="3">non-specific serine/threonine protein kinase</fullName>
        <ecNumber evidence="3">2.7.11.1</ecNumber>
    </recommendedName>
</protein>
<evidence type="ECO:0000256" key="17">
    <source>
        <dbReference type="ARBA" id="ARBA00048659"/>
    </source>
</evidence>
<dbReference type="PANTHER" id="PTHR13954">
    <property type="entry name" value="IRE1-RELATED"/>
    <property type="match status" value="1"/>
</dbReference>
<keyword evidence="8 20" id="KW-0732">Signal</keyword>
<keyword evidence="24" id="KW-1185">Reference proteome</keyword>
<feature type="signal peptide" evidence="20">
    <location>
        <begin position="1"/>
        <end position="22"/>
    </location>
</feature>
<name>A0A5C3QPX0_9AGAR</name>
<evidence type="ECO:0000256" key="3">
    <source>
        <dbReference type="ARBA" id="ARBA00012513"/>
    </source>
</evidence>
<keyword evidence="4" id="KW-0723">Serine/threonine-protein kinase</keyword>
<reference evidence="23 24" key="1">
    <citation type="journal article" date="2019" name="Nat. Ecol. Evol.">
        <title>Megaphylogeny resolves global patterns of mushroom evolution.</title>
        <authorList>
            <person name="Varga T."/>
            <person name="Krizsan K."/>
            <person name="Foldi C."/>
            <person name="Dima B."/>
            <person name="Sanchez-Garcia M."/>
            <person name="Sanchez-Ramirez S."/>
            <person name="Szollosi G.J."/>
            <person name="Szarkandi J.G."/>
            <person name="Papp V."/>
            <person name="Albert L."/>
            <person name="Andreopoulos W."/>
            <person name="Angelini C."/>
            <person name="Antonin V."/>
            <person name="Barry K.W."/>
            <person name="Bougher N.L."/>
            <person name="Buchanan P."/>
            <person name="Buyck B."/>
            <person name="Bense V."/>
            <person name="Catcheside P."/>
            <person name="Chovatia M."/>
            <person name="Cooper J."/>
            <person name="Damon W."/>
            <person name="Desjardin D."/>
            <person name="Finy P."/>
            <person name="Geml J."/>
            <person name="Haridas S."/>
            <person name="Hughes K."/>
            <person name="Justo A."/>
            <person name="Karasinski D."/>
            <person name="Kautmanova I."/>
            <person name="Kiss B."/>
            <person name="Kocsube S."/>
            <person name="Kotiranta H."/>
            <person name="LaButti K.M."/>
            <person name="Lechner B.E."/>
            <person name="Liimatainen K."/>
            <person name="Lipzen A."/>
            <person name="Lukacs Z."/>
            <person name="Mihaltcheva S."/>
            <person name="Morgado L.N."/>
            <person name="Niskanen T."/>
            <person name="Noordeloos M.E."/>
            <person name="Ohm R.A."/>
            <person name="Ortiz-Santana B."/>
            <person name="Ovrebo C."/>
            <person name="Racz N."/>
            <person name="Riley R."/>
            <person name="Savchenko A."/>
            <person name="Shiryaev A."/>
            <person name="Soop K."/>
            <person name="Spirin V."/>
            <person name="Szebenyi C."/>
            <person name="Tomsovsky M."/>
            <person name="Tulloss R.E."/>
            <person name="Uehling J."/>
            <person name="Grigoriev I.V."/>
            <person name="Vagvolgyi C."/>
            <person name="Papp T."/>
            <person name="Martin F.M."/>
            <person name="Miettinen O."/>
            <person name="Hibbett D.S."/>
            <person name="Nagy L.G."/>
        </authorList>
    </citation>
    <scope>NUCLEOTIDE SEQUENCE [LARGE SCALE GENOMIC DNA]</scope>
    <source>
        <strain evidence="23 24">CBS 309.79</strain>
    </source>
</reference>
<dbReference type="GO" id="GO:1990604">
    <property type="term" value="C:IRE1-TRAF2-ASK1 complex"/>
    <property type="evidence" value="ECO:0007669"/>
    <property type="project" value="TreeGrafter"/>
</dbReference>
<feature type="compositionally biased region" description="Polar residues" evidence="19">
    <location>
        <begin position="508"/>
        <end position="519"/>
    </location>
</feature>
<dbReference type="AlphaFoldDB" id="A0A5C3QPX0"/>
<evidence type="ECO:0000313" key="24">
    <source>
        <dbReference type="Proteomes" id="UP000305067"/>
    </source>
</evidence>
<feature type="region of interest" description="Disordered" evidence="19">
    <location>
        <begin position="587"/>
        <end position="663"/>
    </location>
</feature>
<keyword evidence="13" id="KW-0460">Magnesium</keyword>
<dbReference type="SMART" id="SM00220">
    <property type="entry name" value="S_TKc"/>
    <property type="match status" value="1"/>
</dbReference>
<sequence length="1136" mass="125990">MAPSLRIASLLAQLAAISLAAAERVAVPSTPQVQDVSQWKQTPNGYRFLPPAGSSSRQHSYKETPETLDLVLLASIDGTFHALNRNSGQELWSTSTSLPYALPPPSALAPLVRTKYDKENHDEDDEDAIPETYIIEPQTGDIYVASSSSAPLQRLPFSMPQLVEMSPFQLTDDDVTRTFTGRRQTSLLLLELETGRLQRVINSECPWDAQQELAKIRKFKPEDADELDLDDLEAGEPPERSSTLVYIGRTDYEVLIQTESTNGDFSHVPDQSLSFSTYGPSNDDAGIQAHYRQTSDDSYVQSMSSGAVISFKAPKESKEKAPKESQIMWHRKFQDTIVAVFDVVEVPSRTKPFVLLQPQPRFEELFPHVDFHTAAKQDSLPNIGSAYVGMVTRTGSLFAMSPDSYPLLLFGDGQEEERVDPRYLIDPPTNAGSKFPSDTVDDQTRQRRMRELCENNSSDRRCFIGMRPMEDGSRSRYSRLLEGVPSVEDPPSEPERESRNNTPIPPLSSESPNNQTITDGRTGITALSLSALYPLLACSILLALWLGWKRTRSRSTLGTQSVRPQTDLITEKVAITQSTTFVTSVNVDNVSGTSQPSGDAESASAPKESVDYKTSSPADATSENVAGQDDDDSDRDDPTMTPGKRKTRRGRRGKKKKVALALPEDAEDAAVPITPSPFTPPIQVSSIVLPPPPTPSASALVVSDTVLGFGSHGTVVYEGSFQGRAVAVKRLLQDFVTLASREVSILQESDDHPNVIRYHYQETLGNFLYIALELCPASLADIIECPDQFNDIVVTFEPKRALSQITSGLRHLHALKIVHRDIKPQNILISTAKGKPGSRNSGHRMLISDFGLCKRLEVDQTSFLPTVHGAMAAGTVGWRAPEILRGEVSLADLSDDQSQSSRGSLGGTSTPTLKPTRLTKSVDIFALGCLFYYTLTNGGHPYGDRFEREANIIKNVQTLDGLQRFGEEGSEAFELIGSMLSFEAKARPDTTTILLHPYFWDSGRRLSFLQEASDRFEIMCREPVDPTLALLEASSSAIVGNDWYARLDKTFIENLGKFRKYDPRSVRDLLRALRNKKHHYQDLPDNVKRHLGPMPVGFLAYFTRRFPGLFLHVHHVVSQTPLRTESMFRSYFDLLE</sequence>
<dbReference type="Pfam" id="PF06479">
    <property type="entry name" value="Ribonuc_2-5A"/>
    <property type="match status" value="1"/>
</dbReference>
<evidence type="ECO:0000256" key="14">
    <source>
        <dbReference type="ARBA" id="ARBA00022989"/>
    </source>
</evidence>
<evidence type="ECO:0000256" key="10">
    <source>
        <dbReference type="ARBA" id="ARBA00022777"/>
    </source>
</evidence>
<dbReference type="InterPro" id="IPR038357">
    <property type="entry name" value="KEN_sf"/>
</dbReference>